<dbReference type="Proteomes" id="UP000624325">
    <property type="component" value="Unassembled WGS sequence"/>
</dbReference>
<protein>
    <recommendedName>
        <fullName evidence="1">DUF6457 domain-containing protein</fullName>
    </recommendedName>
</protein>
<dbReference type="EMBL" id="BONC01000013">
    <property type="protein sequence ID" value="GIF56302.1"/>
    <property type="molecule type" value="Genomic_DNA"/>
</dbReference>
<proteinExistence type="predicted"/>
<name>A0ABQ4C0J3_9ACTN</name>
<gene>
    <name evidence="2" type="ORF">Air01nite_23970</name>
</gene>
<dbReference type="RefSeq" id="WP_203702083.1">
    <property type="nucleotide sequence ID" value="NZ_BAAALU010000003.1"/>
</dbReference>
<evidence type="ECO:0000313" key="3">
    <source>
        <dbReference type="Proteomes" id="UP000624325"/>
    </source>
</evidence>
<reference evidence="2 3" key="1">
    <citation type="submission" date="2021-01" db="EMBL/GenBank/DDBJ databases">
        <title>Whole genome shotgun sequence of Asanoa iriomotensis NBRC 100142.</title>
        <authorList>
            <person name="Komaki H."/>
            <person name="Tamura T."/>
        </authorList>
    </citation>
    <scope>NUCLEOTIDE SEQUENCE [LARGE SCALE GENOMIC DNA]</scope>
    <source>
        <strain evidence="2 3">NBRC 100142</strain>
    </source>
</reference>
<dbReference type="InterPro" id="IPR045598">
    <property type="entry name" value="DUF6457"/>
</dbReference>
<accession>A0ABQ4C0J3</accession>
<keyword evidence="3" id="KW-1185">Reference proteome</keyword>
<sequence length="89" mass="9226">MADSEKSGIKLDEWVQAACAELNIAPSDAPVSLVLNLARDVAHNTVRPAAPVTAYLLGLAVGRGANPRDAAAALTALATQQPHPDTDDR</sequence>
<dbReference type="Pfam" id="PF20058">
    <property type="entry name" value="DUF6457"/>
    <property type="match status" value="1"/>
</dbReference>
<evidence type="ECO:0000313" key="2">
    <source>
        <dbReference type="EMBL" id="GIF56302.1"/>
    </source>
</evidence>
<feature type="domain" description="DUF6457" evidence="1">
    <location>
        <begin position="10"/>
        <end position="82"/>
    </location>
</feature>
<comment type="caution">
    <text evidence="2">The sequence shown here is derived from an EMBL/GenBank/DDBJ whole genome shotgun (WGS) entry which is preliminary data.</text>
</comment>
<organism evidence="2 3">
    <name type="scientific">Asanoa iriomotensis</name>
    <dbReference type="NCBI Taxonomy" id="234613"/>
    <lineage>
        <taxon>Bacteria</taxon>
        <taxon>Bacillati</taxon>
        <taxon>Actinomycetota</taxon>
        <taxon>Actinomycetes</taxon>
        <taxon>Micromonosporales</taxon>
        <taxon>Micromonosporaceae</taxon>
        <taxon>Asanoa</taxon>
    </lineage>
</organism>
<evidence type="ECO:0000259" key="1">
    <source>
        <dbReference type="Pfam" id="PF20058"/>
    </source>
</evidence>